<keyword evidence="4" id="KW-1185">Reference proteome</keyword>
<sequence length="151" mass="15663">MQFTLILALAASALAAPIAQSSYDNYGASLHSFIQSYILLILPTSSPVILLEPAFHCTNSNLTTSTGDYSNVPVNNPAPPAGGYGSYGDYGNTPTPPVNNPPPPAGGYGSYGAYADVPPPAGGYGSYGSYKRDEVKRADEDDCVKEVPPAS</sequence>
<evidence type="ECO:0000256" key="2">
    <source>
        <dbReference type="SAM" id="SignalP"/>
    </source>
</evidence>
<accession>A0A6A5TU58</accession>
<gene>
    <name evidence="3" type="ORF">CC80DRAFT_174210</name>
</gene>
<evidence type="ECO:0000313" key="3">
    <source>
        <dbReference type="EMBL" id="KAF1952447.1"/>
    </source>
</evidence>
<feature type="compositionally biased region" description="Pro residues" evidence="1">
    <location>
        <begin position="94"/>
        <end position="105"/>
    </location>
</feature>
<keyword evidence="2" id="KW-0732">Signal</keyword>
<organism evidence="3 4">
    <name type="scientific">Byssothecium circinans</name>
    <dbReference type="NCBI Taxonomy" id="147558"/>
    <lineage>
        <taxon>Eukaryota</taxon>
        <taxon>Fungi</taxon>
        <taxon>Dikarya</taxon>
        <taxon>Ascomycota</taxon>
        <taxon>Pezizomycotina</taxon>
        <taxon>Dothideomycetes</taxon>
        <taxon>Pleosporomycetidae</taxon>
        <taxon>Pleosporales</taxon>
        <taxon>Massarineae</taxon>
        <taxon>Massarinaceae</taxon>
        <taxon>Byssothecium</taxon>
    </lineage>
</organism>
<feature type="signal peptide" evidence="2">
    <location>
        <begin position="1"/>
        <end position="15"/>
    </location>
</feature>
<reference evidence="3" key="1">
    <citation type="journal article" date="2020" name="Stud. Mycol.">
        <title>101 Dothideomycetes genomes: a test case for predicting lifestyles and emergence of pathogens.</title>
        <authorList>
            <person name="Haridas S."/>
            <person name="Albert R."/>
            <person name="Binder M."/>
            <person name="Bloem J."/>
            <person name="Labutti K."/>
            <person name="Salamov A."/>
            <person name="Andreopoulos B."/>
            <person name="Baker S."/>
            <person name="Barry K."/>
            <person name="Bills G."/>
            <person name="Bluhm B."/>
            <person name="Cannon C."/>
            <person name="Castanera R."/>
            <person name="Culley D."/>
            <person name="Daum C."/>
            <person name="Ezra D."/>
            <person name="Gonzalez J."/>
            <person name="Henrissat B."/>
            <person name="Kuo A."/>
            <person name="Liang C."/>
            <person name="Lipzen A."/>
            <person name="Lutzoni F."/>
            <person name="Magnuson J."/>
            <person name="Mondo S."/>
            <person name="Nolan M."/>
            <person name="Ohm R."/>
            <person name="Pangilinan J."/>
            <person name="Park H.-J."/>
            <person name="Ramirez L."/>
            <person name="Alfaro M."/>
            <person name="Sun H."/>
            <person name="Tritt A."/>
            <person name="Yoshinaga Y."/>
            <person name="Zwiers L.-H."/>
            <person name="Turgeon B."/>
            <person name="Goodwin S."/>
            <person name="Spatafora J."/>
            <person name="Crous P."/>
            <person name="Grigoriev I."/>
        </authorList>
    </citation>
    <scope>NUCLEOTIDE SEQUENCE</scope>
    <source>
        <strain evidence="3">CBS 675.92</strain>
    </source>
</reference>
<proteinExistence type="predicted"/>
<name>A0A6A5TU58_9PLEO</name>
<dbReference type="AlphaFoldDB" id="A0A6A5TU58"/>
<feature type="chain" id="PRO_5025331607" evidence="2">
    <location>
        <begin position="16"/>
        <end position="151"/>
    </location>
</feature>
<dbReference type="Proteomes" id="UP000800035">
    <property type="component" value="Unassembled WGS sequence"/>
</dbReference>
<feature type="region of interest" description="Disordered" evidence="1">
    <location>
        <begin position="62"/>
        <end position="112"/>
    </location>
</feature>
<evidence type="ECO:0000313" key="4">
    <source>
        <dbReference type="Proteomes" id="UP000800035"/>
    </source>
</evidence>
<dbReference type="EMBL" id="ML977010">
    <property type="protein sequence ID" value="KAF1952447.1"/>
    <property type="molecule type" value="Genomic_DNA"/>
</dbReference>
<evidence type="ECO:0000256" key="1">
    <source>
        <dbReference type="SAM" id="MobiDB-lite"/>
    </source>
</evidence>
<protein>
    <submittedName>
        <fullName evidence="3">Uncharacterized protein</fullName>
    </submittedName>
</protein>